<dbReference type="Proteomes" id="UP000434223">
    <property type="component" value="Unassembled WGS sequence"/>
</dbReference>
<comment type="caution">
    <text evidence="1">The sequence shown here is derived from an EMBL/GenBank/DDBJ whole genome shotgun (WGS) entry which is preliminary data.</text>
</comment>
<sequence>MSEAFNIKMVRECYYMMQLMEQQDFTFTQDDKRLLLGYAFHQRDLDCVHDAVIHIAAVREKSQEDLDSGIIEQYSIRGKSELQGKIVEYIIQLEVANINQERANKLLMEILRDKNVDYELDRMITELQKQDEEKKRENEVSRR</sequence>
<organism evidence="1 4">
    <name type="scientific">Hungatella hathewayi</name>
    <dbReference type="NCBI Taxonomy" id="154046"/>
    <lineage>
        <taxon>Bacteria</taxon>
        <taxon>Bacillati</taxon>
        <taxon>Bacillota</taxon>
        <taxon>Clostridia</taxon>
        <taxon>Lachnospirales</taxon>
        <taxon>Lachnospiraceae</taxon>
        <taxon>Hungatella</taxon>
    </lineage>
</organism>
<dbReference type="EMBL" id="QSON01000003">
    <property type="protein sequence ID" value="RGJ06102.1"/>
    <property type="molecule type" value="Genomic_DNA"/>
</dbReference>
<name>A0A174WWL9_9FIRM</name>
<accession>A0A174WWL9</accession>
<evidence type="ECO:0000313" key="3">
    <source>
        <dbReference type="Proteomes" id="UP000263014"/>
    </source>
</evidence>
<dbReference type="RefSeq" id="WP_006775128.1">
    <property type="nucleotide sequence ID" value="NZ_CABJBJ010000011.1"/>
</dbReference>
<evidence type="ECO:0000313" key="4">
    <source>
        <dbReference type="Proteomes" id="UP000434223"/>
    </source>
</evidence>
<evidence type="ECO:0000313" key="2">
    <source>
        <dbReference type="EMBL" id="RGJ06102.1"/>
    </source>
</evidence>
<evidence type="ECO:0000313" key="1">
    <source>
        <dbReference type="EMBL" id="MUB62636.1"/>
    </source>
</evidence>
<proteinExistence type="predicted"/>
<dbReference type="Proteomes" id="UP000263014">
    <property type="component" value="Unassembled WGS sequence"/>
</dbReference>
<dbReference type="OrthoDB" id="2086180at2"/>
<gene>
    <name evidence="2" type="ORF">DXD79_08895</name>
    <name evidence="1" type="ORF">GNE07_06090</name>
</gene>
<dbReference type="EMBL" id="WNME01000003">
    <property type="protein sequence ID" value="MUB62636.1"/>
    <property type="molecule type" value="Genomic_DNA"/>
</dbReference>
<protein>
    <submittedName>
        <fullName evidence="1">Uncharacterized protein</fullName>
    </submittedName>
</protein>
<reference evidence="2 3" key="1">
    <citation type="submission" date="2018-08" db="EMBL/GenBank/DDBJ databases">
        <title>A genome reference for cultivated species of the human gut microbiota.</title>
        <authorList>
            <person name="Zou Y."/>
            <person name="Xue W."/>
            <person name="Luo G."/>
        </authorList>
    </citation>
    <scope>NUCLEOTIDE SEQUENCE [LARGE SCALE GENOMIC DNA]</scope>
    <source>
        <strain evidence="2 3">TM09-12</strain>
    </source>
</reference>
<dbReference type="AlphaFoldDB" id="A0A174WWL9"/>
<reference evidence="1 4" key="2">
    <citation type="submission" date="2019-09" db="EMBL/GenBank/DDBJ databases">
        <title>Draft genome sequencing of Hungatella hathewayi 123Y-2.</title>
        <authorList>
            <person name="Lv Q."/>
            <person name="Li S."/>
        </authorList>
    </citation>
    <scope>NUCLEOTIDE SEQUENCE [LARGE SCALE GENOMIC DNA]</scope>
    <source>
        <strain evidence="1 4">123Y-2</strain>
    </source>
</reference>
<dbReference type="GeneID" id="93150357"/>